<evidence type="ECO:0000313" key="3">
    <source>
        <dbReference type="Proteomes" id="UP000271590"/>
    </source>
</evidence>
<proteinExistence type="predicted"/>
<keyword evidence="1" id="KW-1133">Transmembrane helix</keyword>
<evidence type="ECO:0000313" key="2">
    <source>
        <dbReference type="EMBL" id="RRH85055.1"/>
    </source>
</evidence>
<reference evidence="2 3" key="1">
    <citation type="submission" date="2018-11" db="EMBL/GenBank/DDBJ databases">
        <title>The genome of Variovorax sp T529.</title>
        <authorList>
            <person name="Gao J."/>
        </authorList>
    </citation>
    <scope>NUCLEOTIDE SEQUENCE [LARGE SCALE GENOMIC DNA]</scope>
    <source>
        <strain evidence="2 3">T529</strain>
    </source>
</reference>
<protein>
    <submittedName>
        <fullName evidence="2">Uncharacterized protein</fullName>
    </submittedName>
</protein>
<sequence>MATNRGGNWESRLSHISPESNRTMRSMNPITHRRPKTKRTFQALVAPALAWVSPAYCAPAPSPWSWTELWSDRGTDALLLLLAALFWAVTHVWALLVVWAEARATRSAGTGVAAGKEKP</sequence>
<comment type="caution">
    <text evidence="2">The sequence shown here is derived from an EMBL/GenBank/DDBJ whole genome shotgun (WGS) entry which is preliminary data.</text>
</comment>
<keyword evidence="1" id="KW-0812">Transmembrane</keyword>
<evidence type="ECO:0000256" key="1">
    <source>
        <dbReference type="SAM" id="Phobius"/>
    </source>
</evidence>
<feature type="transmembrane region" description="Helical" evidence="1">
    <location>
        <begin position="77"/>
        <end position="99"/>
    </location>
</feature>
<dbReference type="Proteomes" id="UP000271590">
    <property type="component" value="Unassembled WGS sequence"/>
</dbReference>
<gene>
    <name evidence="2" type="ORF">EH244_23430</name>
</gene>
<keyword evidence="1" id="KW-0472">Membrane</keyword>
<organism evidence="2 3">
    <name type="scientific">Variovorax beijingensis</name>
    <dbReference type="NCBI Taxonomy" id="2496117"/>
    <lineage>
        <taxon>Bacteria</taxon>
        <taxon>Pseudomonadati</taxon>
        <taxon>Pseudomonadota</taxon>
        <taxon>Betaproteobacteria</taxon>
        <taxon>Burkholderiales</taxon>
        <taxon>Comamonadaceae</taxon>
        <taxon>Variovorax</taxon>
    </lineage>
</organism>
<accession>A0A3P3EF69</accession>
<name>A0A3P3EF69_9BURK</name>
<dbReference type="AlphaFoldDB" id="A0A3P3EF69"/>
<dbReference type="EMBL" id="RQXU01000017">
    <property type="protein sequence ID" value="RRH85055.1"/>
    <property type="molecule type" value="Genomic_DNA"/>
</dbReference>